<dbReference type="EMBL" id="CP137310">
    <property type="protein sequence ID" value="WQF84254.1"/>
    <property type="molecule type" value="Genomic_DNA"/>
</dbReference>
<proteinExistence type="predicted"/>
<dbReference type="AlphaFoldDB" id="A0AAX4ILN5"/>
<organism evidence="1 2">
    <name type="scientific">Colletotrichum destructivum</name>
    <dbReference type="NCBI Taxonomy" id="34406"/>
    <lineage>
        <taxon>Eukaryota</taxon>
        <taxon>Fungi</taxon>
        <taxon>Dikarya</taxon>
        <taxon>Ascomycota</taxon>
        <taxon>Pezizomycotina</taxon>
        <taxon>Sordariomycetes</taxon>
        <taxon>Hypocreomycetidae</taxon>
        <taxon>Glomerellales</taxon>
        <taxon>Glomerellaceae</taxon>
        <taxon>Colletotrichum</taxon>
        <taxon>Colletotrichum destructivum species complex</taxon>
    </lineage>
</organism>
<sequence>MIERPSFTPLLLSPRAAIEASHSTGAPVTAEDDSFAGIRQDLPELHQRPASAKQTLEARVDSTTVTDDALLLDACQAEQIDQFRHEIRLCQDDARKYRLLPTDTRRSTRSALKPAVPDCCIRPGCLPSALSIMLGGKAGTSRQADRQIPERTISQYGSVSYV</sequence>
<dbReference type="KEGG" id="cdet:87945771"/>
<name>A0AAX4ILN5_9PEZI</name>
<evidence type="ECO:0000313" key="1">
    <source>
        <dbReference type="EMBL" id="WQF84254.1"/>
    </source>
</evidence>
<evidence type="ECO:0000313" key="2">
    <source>
        <dbReference type="Proteomes" id="UP001322277"/>
    </source>
</evidence>
<dbReference type="GeneID" id="87945771"/>
<accession>A0AAX4ILN5</accession>
<dbReference type="RefSeq" id="XP_062781478.1">
    <property type="nucleotide sequence ID" value="XM_062925427.1"/>
</dbReference>
<reference evidence="2" key="1">
    <citation type="journal article" date="2023" name="bioRxiv">
        <title>Complete genome of the Medicago anthracnose fungus, Colletotrichum destructivum, reveals a mini-chromosome-like region within a core chromosome.</title>
        <authorList>
            <person name="Lapalu N."/>
            <person name="Simon A."/>
            <person name="Lu A."/>
            <person name="Plaumann P.-L."/>
            <person name="Amselem J."/>
            <person name="Pigne S."/>
            <person name="Auger A."/>
            <person name="Koch C."/>
            <person name="Dallery J.-F."/>
            <person name="O'Connell R.J."/>
        </authorList>
    </citation>
    <scope>NUCLEOTIDE SEQUENCE [LARGE SCALE GENOMIC DNA]</scope>
    <source>
        <strain evidence="2">CBS 520.97</strain>
    </source>
</reference>
<gene>
    <name evidence="1" type="ORF">CDEST_09268</name>
</gene>
<protein>
    <submittedName>
        <fullName evidence="1">Uncharacterized protein</fullName>
    </submittedName>
</protein>
<keyword evidence="2" id="KW-1185">Reference proteome</keyword>
<dbReference type="Proteomes" id="UP001322277">
    <property type="component" value="Chromosome 6"/>
</dbReference>